<keyword evidence="2 3" id="KW-0413">Isomerase</keyword>
<dbReference type="RefSeq" id="WP_248357714.1">
    <property type="nucleotide sequence ID" value="NZ_AP025591.1"/>
</dbReference>
<protein>
    <submittedName>
        <fullName evidence="3">Ribose-5-phosphate isomerase</fullName>
    </submittedName>
</protein>
<evidence type="ECO:0000256" key="1">
    <source>
        <dbReference type="ARBA" id="ARBA00008754"/>
    </source>
</evidence>
<evidence type="ECO:0000313" key="3">
    <source>
        <dbReference type="EMBL" id="BDG01302.1"/>
    </source>
</evidence>
<comment type="similarity">
    <text evidence="1">Belongs to the LacAB/RpiB family.</text>
</comment>
<dbReference type="SUPFAM" id="SSF89623">
    <property type="entry name" value="Ribose/Galactose isomerase RpiB/AlsB"/>
    <property type="match status" value="1"/>
</dbReference>
<keyword evidence="4" id="KW-1185">Reference proteome</keyword>
<dbReference type="PIRSF" id="PIRSF005384">
    <property type="entry name" value="RpiB_LacA_B"/>
    <property type="match status" value="1"/>
</dbReference>
<dbReference type="EMBL" id="AP025591">
    <property type="protein sequence ID" value="BDG01302.1"/>
    <property type="molecule type" value="Genomic_DNA"/>
</dbReference>
<dbReference type="InterPro" id="IPR003500">
    <property type="entry name" value="RpiB_LacA_LacB"/>
</dbReference>
<sequence>MRIAIGCDEAAYDLKELIKQELVELHHDVQDFGTYDRRPVMYPDVAFAVAEQVAAGMFERAILLCGTGIGMAICANKVPGVRAAQAHDAYSAERAARSNDAQVLTLGARVVGPELARTIVRAWLAASFDPARSGRKVELIRAYERRTHGAIVNAG</sequence>
<dbReference type="GO" id="GO:0016853">
    <property type="term" value="F:isomerase activity"/>
    <property type="evidence" value="ECO:0007669"/>
    <property type="project" value="UniProtKB-KW"/>
</dbReference>
<dbReference type="PANTHER" id="PTHR43732:SF1">
    <property type="entry name" value="RIBOSE 5-PHOSPHATE ISOMERASE"/>
    <property type="match status" value="1"/>
</dbReference>
<accession>A0ABM7WPB2</accession>
<evidence type="ECO:0000313" key="4">
    <source>
        <dbReference type="Proteomes" id="UP001162891"/>
    </source>
</evidence>
<name>A0ABM7WPB2_9BACT</name>
<dbReference type="Gene3D" id="3.40.1400.10">
    <property type="entry name" value="Sugar-phosphate isomerase, RpiB/LacA/LacB"/>
    <property type="match status" value="1"/>
</dbReference>
<dbReference type="PANTHER" id="PTHR43732">
    <property type="entry name" value="RIBOSE 5-PHOSPHATE ISOMERASE-RELATED"/>
    <property type="match status" value="1"/>
</dbReference>
<dbReference type="NCBIfam" id="NF004051">
    <property type="entry name" value="PRK05571.1"/>
    <property type="match status" value="1"/>
</dbReference>
<proteinExistence type="inferred from homology"/>
<dbReference type="NCBIfam" id="TIGR00689">
    <property type="entry name" value="rpiB_lacA_lacB"/>
    <property type="match status" value="1"/>
</dbReference>
<dbReference type="Proteomes" id="UP001162891">
    <property type="component" value="Chromosome"/>
</dbReference>
<dbReference type="Pfam" id="PF02502">
    <property type="entry name" value="LacAB_rpiB"/>
    <property type="match status" value="1"/>
</dbReference>
<dbReference type="InterPro" id="IPR051812">
    <property type="entry name" value="SPI_LacAB/RpiB"/>
</dbReference>
<dbReference type="InterPro" id="IPR036569">
    <property type="entry name" value="RpiB_LacA_LacB_sf"/>
</dbReference>
<organism evidence="3 4">
    <name type="scientific">Anaeromyxobacter oryzae</name>
    <dbReference type="NCBI Taxonomy" id="2918170"/>
    <lineage>
        <taxon>Bacteria</taxon>
        <taxon>Pseudomonadati</taxon>
        <taxon>Myxococcota</taxon>
        <taxon>Myxococcia</taxon>
        <taxon>Myxococcales</taxon>
        <taxon>Cystobacterineae</taxon>
        <taxon>Anaeromyxobacteraceae</taxon>
        <taxon>Anaeromyxobacter</taxon>
    </lineage>
</organism>
<evidence type="ECO:0000256" key="2">
    <source>
        <dbReference type="ARBA" id="ARBA00023235"/>
    </source>
</evidence>
<gene>
    <name evidence="3" type="ORF">AMOR_02980</name>
</gene>
<reference evidence="4" key="1">
    <citation type="journal article" date="2022" name="Int. J. Syst. Evol. Microbiol.">
        <title>Anaeromyxobacter oryzae sp. nov., Anaeromyxobacter diazotrophicus sp. nov. and Anaeromyxobacter paludicola sp. nov., isolated from paddy soils.</title>
        <authorList>
            <person name="Itoh H."/>
            <person name="Xu Z."/>
            <person name="Mise K."/>
            <person name="Masuda Y."/>
            <person name="Ushijima N."/>
            <person name="Hayakawa C."/>
            <person name="Shiratori Y."/>
            <person name="Senoo K."/>
        </authorList>
    </citation>
    <scope>NUCLEOTIDE SEQUENCE [LARGE SCALE GENOMIC DNA]</scope>
    <source>
        <strain evidence="4">Red232</strain>
    </source>
</reference>